<accession>A0AA88CQ01</accession>
<comment type="caution">
    <text evidence="5">The sequence shown here is derived from an EMBL/GenBank/DDBJ whole genome shotgun (WGS) entry which is preliminary data.</text>
</comment>
<dbReference type="AlphaFoldDB" id="A0AA88CQ01"/>
<dbReference type="Gene3D" id="3.40.50.300">
    <property type="entry name" value="P-loop containing nucleotide triphosphate hydrolases"/>
    <property type="match status" value="1"/>
</dbReference>
<dbReference type="PANTHER" id="PTHR19338:SF32">
    <property type="entry name" value="OS06G0287500 PROTEIN"/>
    <property type="match status" value="1"/>
</dbReference>
<keyword evidence="2" id="KW-0547">Nucleotide-binding</keyword>
<dbReference type="GO" id="GO:0006952">
    <property type="term" value="P:defense response"/>
    <property type="evidence" value="ECO:0007669"/>
    <property type="project" value="UniProtKB-KW"/>
</dbReference>
<proteinExistence type="predicted"/>
<dbReference type="GO" id="GO:0043531">
    <property type="term" value="F:ADP binding"/>
    <property type="evidence" value="ECO:0007669"/>
    <property type="project" value="InterPro"/>
</dbReference>
<keyword evidence="6" id="KW-1185">Reference proteome</keyword>
<name>A0AA88CQ01_FICCA</name>
<sequence length="243" mass="27513">MDFVGGSEATVCRTIQKLVFLLVEDSRFSRGIEISEVESLGSEQEIIRIFIMDVSARSVEEELSHEVKIWLKQAKEVAEMVEDFVDKYVLKASRLPGPRRSSVGQLIDTLSSRCKLSSNIQSIKALLRQMHKRGQRHGISNHLSRRGASATVSDRYRSYMELMNPNLQESTVGVGGVGKTTLAKRVYDLVLNENMFYNYTEKRKRFVDHAWITVNASYDLEAVLIDMVRQFGGQEIEICGGKS</sequence>
<dbReference type="Gene3D" id="1.20.5.4130">
    <property type="match status" value="1"/>
</dbReference>
<protein>
    <recommendedName>
        <fullName evidence="4">Disease resistance N-terminal domain-containing protein</fullName>
    </recommendedName>
</protein>
<dbReference type="InterPro" id="IPR041118">
    <property type="entry name" value="Rx_N"/>
</dbReference>
<evidence type="ECO:0000259" key="4">
    <source>
        <dbReference type="Pfam" id="PF18052"/>
    </source>
</evidence>
<evidence type="ECO:0000313" key="5">
    <source>
        <dbReference type="EMBL" id="GMN25316.1"/>
    </source>
</evidence>
<dbReference type="SUPFAM" id="SSF52540">
    <property type="entry name" value="P-loop containing nucleoside triphosphate hydrolases"/>
    <property type="match status" value="1"/>
</dbReference>
<evidence type="ECO:0000256" key="3">
    <source>
        <dbReference type="ARBA" id="ARBA00022821"/>
    </source>
</evidence>
<dbReference type="Pfam" id="PF18052">
    <property type="entry name" value="Rx_N"/>
    <property type="match status" value="1"/>
</dbReference>
<dbReference type="Gramene" id="FCD_00037985-RA">
    <property type="protein sequence ID" value="FCD_00037985-RA:cds"/>
    <property type="gene ID" value="FCD_00037985"/>
</dbReference>
<dbReference type="InterPro" id="IPR027417">
    <property type="entry name" value="P-loop_NTPase"/>
</dbReference>
<dbReference type="Proteomes" id="UP001187192">
    <property type="component" value="Unassembled WGS sequence"/>
</dbReference>
<evidence type="ECO:0000256" key="2">
    <source>
        <dbReference type="ARBA" id="ARBA00022741"/>
    </source>
</evidence>
<organism evidence="5 6">
    <name type="scientific">Ficus carica</name>
    <name type="common">Common fig</name>
    <dbReference type="NCBI Taxonomy" id="3494"/>
    <lineage>
        <taxon>Eukaryota</taxon>
        <taxon>Viridiplantae</taxon>
        <taxon>Streptophyta</taxon>
        <taxon>Embryophyta</taxon>
        <taxon>Tracheophyta</taxon>
        <taxon>Spermatophyta</taxon>
        <taxon>Magnoliopsida</taxon>
        <taxon>eudicotyledons</taxon>
        <taxon>Gunneridae</taxon>
        <taxon>Pentapetalae</taxon>
        <taxon>rosids</taxon>
        <taxon>fabids</taxon>
        <taxon>Rosales</taxon>
        <taxon>Moraceae</taxon>
        <taxon>Ficeae</taxon>
        <taxon>Ficus</taxon>
    </lineage>
</organism>
<dbReference type="PANTHER" id="PTHR19338">
    <property type="entry name" value="TRANSLOCASE OF INNER MITOCHONDRIAL MEMBRANE 13 HOMOLOG"/>
    <property type="match status" value="1"/>
</dbReference>
<evidence type="ECO:0000313" key="6">
    <source>
        <dbReference type="Proteomes" id="UP001187192"/>
    </source>
</evidence>
<dbReference type="EMBL" id="BTGU01005566">
    <property type="protein sequence ID" value="GMN25316.1"/>
    <property type="molecule type" value="Genomic_DNA"/>
</dbReference>
<keyword evidence="1" id="KW-0677">Repeat</keyword>
<gene>
    <name evidence="5" type="ORF">TIFTF001_047716</name>
</gene>
<reference evidence="5" key="1">
    <citation type="submission" date="2023-07" db="EMBL/GenBank/DDBJ databases">
        <title>draft genome sequence of fig (Ficus carica).</title>
        <authorList>
            <person name="Takahashi T."/>
            <person name="Nishimura K."/>
        </authorList>
    </citation>
    <scope>NUCLEOTIDE SEQUENCE</scope>
</reference>
<evidence type="ECO:0000256" key="1">
    <source>
        <dbReference type="ARBA" id="ARBA00022737"/>
    </source>
</evidence>
<keyword evidence="3" id="KW-0611">Plant defense</keyword>
<feature type="domain" description="Disease resistance N-terminal" evidence="4">
    <location>
        <begin position="12"/>
        <end position="96"/>
    </location>
</feature>